<keyword evidence="6 9" id="KW-0808">Transferase</keyword>
<accession>A0A368E0A9</accession>
<protein>
    <recommendedName>
        <fullName evidence="9">Histidinol-phosphate aminotransferase</fullName>
        <ecNumber evidence="9">2.6.1.9</ecNumber>
    </recommendedName>
    <alternativeName>
        <fullName evidence="9">Imidazole acetol-phosphate transaminase</fullName>
    </alternativeName>
</protein>
<evidence type="ECO:0000256" key="2">
    <source>
        <dbReference type="ARBA" id="ARBA00005011"/>
    </source>
</evidence>
<comment type="similarity">
    <text evidence="3 9">Belongs to the class-II pyridoxal-phosphate-dependent aminotransferase family. Histidinol-phosphate aminotransferase subfamily.</text>
</comment>
<dbReference type="Proteomes" id="UP000252132">
    <property type="component" value="Unassembled WGS sequence"/>
</dbReference>
<dbReference type="AlphaFoldDB" id="A0A368E0A9"/>
<evidence type="ECO:0000256" key="4">
    <source>
        <dbReference type="ARBA" id="ARBA00011738"/>
    </source>
</evidence>
<evidence type="ECO:0000256" key="6">
    <source>
        <dbReference type="ARBA" id="ARBA00022679"/>
    </source>
</evidence>
<evidence type="ECO:0000256" key="5">
    <source>
        <dbReference type="ARBA" id="ARBA00022576"/>
    </source>
</evidence>
<feature type="domain" description="Aminotransferase class I/classII large" evidence="10">
    <location>
        <begin position="28"/>
        <end position="356"/>
    </location>
</feature>
<dbReference type="PANTHER" id="PTHR43643">
    <property type="entry name" value="HISTIDINOL-PHOSPHATE AMINOTRANSFERASE 2"/>
    <property type="match status" value="1"/>
</dbReference>
<keyword evidence="7 9" id="KW-0663">Pyridoxal phosphate</keyword>
<evidence type="ECO:0000313" key="12">
    <source>
        <dbReference type="Proteomes" id="UP000252132"/>
    </source>
</evidence>
<dbReference type="GO" id="GO:0000105">
    <property type="term" value="P:L-histidine biosynthetic process"/>
    <property type="evidence" value="ECO:0007669"/>
    <property type="project" value="UniProtKB-UniRule"/>
</dbReference>
<dbReference type="UniPathway" id="UPA00031">
    <property type="reaction ID" value="UER00012"/>
</dbReference>
<dbReference type="Pfam" id="PF00155">
    <property type="entry name" value="Aminotran_1_2"/>
    <property type="match status" value="1"/>
</dbReference>
<dbReference type="InterPro" id="IPR015421">
    <property type="entry name" value="PyrdxlP-dep_Trfase_major"/>
</dbReference>
<dbReference type="Gene3D" id="3.40.640.10">
    <property type="entry name" value="Type I PLP-dependent aspartate aminotransferase-like (Major domain)"/>
    <property type="match status" value="1"/>
</dbReference>
<feature type="modified residue" description="N6-(pyridoxal phosphate)lysine" evidence="9">
    <location>
        <position position="220"/>
    </location>
</feature>
<comment type="cofactor">
    <cofactor evidence="1 9">
        <name>pyridoxal 5'-phosphate</name>
        <dbReference type="ChEBI" id="CHEBI:597326"/>
    </cofactor>
</comment>
<name>A0A368E0A9_9PROT</name>
<dbReference type="InterPro" id="IPR015422">
    <property type="entry name" value="PyrdxlP-dep_Trfase_small"/>
</dbReference>
<sequence>MTGPQPRHGIMDLPPYVGGKESLPGQEKIFKLSANENPLGASPKALEAYRMAGENLEIYPDGHSVALREALAKAHGLDVNKIVCGFGSDELLQIMATAYLQPGDEAIHTEHGFLVYKLASQATGARPVGVAETNLTADVDAILDAVSDKTKIVFLANPNNPTGTMISASEVRRLHAGLQDNVLLVLDGAYAEYVGIADYEDGFGLVEETQNVVTTRTFSKIYGLAALRLGWAYCPEPIAAVINRLRGPFNVSTPAQLAGIAAIEDQAHVQASIKHNDVWRDRLFQQISGAGFEVLPSHANFLLIKFDHESGLSALQAEQKLNERGLILRGLTAYGLPDALRLTIGTEEANKLVAEAFQEMAENNG</sequence>
<dbReference type="InterPro" id="IPR050106">
    <property type="entry name" value="HistidinolP_aminotransfase"/>
</dbReference>
<dbReference type="SUPFAM" id="SSF53383">
    <property type="entry name" value="PLP-dependent transferases"/>
    <property type="match status" value="1"/>
</dbReference>
<dbReference type="GO" id="GO:0030170">
    <property type="term" value="F:pyridoxal phosphate binding"/>
    <property type="evidence" value="ECO:0007669"/>
    <property type="project" value="InterPro"/>
</dbReference>
<evidence type="ECO:0000256" key="9">
    <source>
        <dbReference type="HAMAP-Rule" id="MF_01023"/>
    </source>
</evidence>
<organism evidence="11 12">
    <name type="scientific">PS1 clade bacterium</name>
    <dbReference type="NCBI Taxonomy" id="2175152"/>
    <lineage>
        <taxon>Bacteria</taxon>
        <taxon>Pseudomonadati</taxon>
        <taxon>Pseudomonadota</taxon>
        <taxon>Alphaproteobacteria</taxon>
        <taxon>PS1 clade</taxon>
    </lineage>
</organism>
<evidence type="ECO:0000259" key="10">
    <source>
        <dbReference type="Pfam" id="PF00155"/>
    </source>
</evidence>
<gene>
    <name evidence="9" type="primary">hisC</name>
    <name evidence="11" type="ORF">DBW69_04720</name>
</gene>
<dbReference type="PANTHER" id="PTHR43643:SF3">
    <property type="entry name" value="HISTIDINOL-PHOSPHATE AMINOTRANSFERASE"/>
    <property type="match status" value="1"/>
</dbReference>
<dbReference type="Gene3D" id="3.90.1150.10">
    <property type="entry name" value="Aspartate Aminotransferase, domain 1"/>
    <property type="match status" value="1"/>
</dbReference>
<keyword evidence="9" id="KW-0028">Amino-acid biosynthesis</keyword>
<comment type="subunit">
    <text evidence="4 9">Homodimer.</text>
</comment>
<evidence type="ECO:0000313" key="11">
    <source>
        <dbReference type="EMBL" id="RCL76905.1"/>
    </source>
</evidence>
<proteinExistence type="inferred from homology"/>
<keyword evidence="9" id="KW-0368">Histidine biosynthesis</keyword>
<reference evidence="11 12" key="1">
    <citation type="journal article" date="2018" name="Microbiome">
        <title>Fine metagenomic profile of the Mediterranean stratified and mixed water columns revealed by assembly and recruitment.</title>
        <authorList>
            <person name="Haro-Moreno J.M."/>
            <person name="Lopez-Perez M."/>
            <person name="De La Torre J.R."/>
            <person name="Picazo A."/>
            <person name="Camacho A."/>
            <person name="Rodriguez-Valera F."/>
        </authorList>
    </citation>
    <scope>NUCLEOTIDE SEQUENCE [LARGE SCALE GENOMIC DNA]</scope>
    <source>
        <strain evidence="11">MED-G55</strain>
    </source>
</reference>
<evidence type="ECO:0000256" key="1">
    <source>
        <dbReference type="ARBA" id="ARBA00001933"/>
    </source>
</evidence>
<evidence type="ECO:0000256" key="8">
    <source>
        <dbReference type="ARBA" id="ARBA00047481"/>
    </source>
</evidence>
<comment type="caution">
    <text evidence="11">The sequence shown here is derived from an EMBL/GenBank/DDBJ whole genome shotgun (WGS) entry which is preliminary data.</text>
</comment>
<dbReference type="HAMAP" id="MF_01023">
    <property type="entry name" value="HisC_aminotrans_2"/>
    <property type="match status" value="1"/>
</dbReference>
<dbReference type="CDD" id="cd00609">
    <property type="entry name" value="AAT_like"/>
    <property type="match status" value="1"/>
</dbReference>
<dbReference type="EC" id="2.6.1.9" evidence="9"/>
<dbReference type="InterPro" id="IPR004839">
    <property type="entry name" value="Aminotransferase_I/II_large"/>
</dbReference>
<dbReference type="NCBIfam" id="TIGR01141">
    <property type="entry name" value="hisC"/>
    <property type="match status" value="1"/>
</dbReference>
<comment type="catalytic activity">
    <reaction evidence="8 9">
        <text>L-histidinol phosphate + 2-oxoglutarate = 3-(imidazol-4-yl)-2-oxopropyl phosphate + L-glutamate</text>
        <dbReference type="Rhea" id="RHEA:23744"/>
        <dbReference type="ChEBI" id="CHEBI:16810"/>
        <dbReference type="ChEBI" id="CHEBI:29985"/>
        <dbReference type="ChEBI" id="CHEBI:57766"/>
        <dbReference type="ChEBI" id="CHEBI:57980"/>
        <dbReference type="EC" id="2.6.1.9"/>
    </reaction>
</comment>
<dbReference type="GO" id="GO:0004400">
    <property type="term" value="F:histidinol-phosphate transaminase activity"/>
    <property type="evidence" value="ECO:0007669"/>
    <property type="project" value="UniProtKB-UniRule"/>
</dbReference>
<comment type="pathway">
    <text evidence="2 9">Amino-acid biosynthesis; L-histidine biosynthesis; L-histidine from 5-phospho-alpha-D-ribose 1-diphosphate: step 7/9.</text>
</comment>
<evidence type="ECO:0000256" key="7">
    <source>
        <dbReference type="ARBA" id="ARBA00022898"/>
    </source>
</evidence>
<evidence type="ECO:0000256" key="3">
    <source>
        <dbReference type="ARBA" id="ARBA00007970"/>
    </source>
</evidence>
<keyword evidence="5 9" id="KW-0032">Aminotransferase</keyword>
<dbReference type="InterPro" id="IPR005861">
    <property type="entry name" value="HisP_aminotrans"/>
</dbReference>
<dbReference type="EMBL" id="QOQF01000015">
    <property type="protein sequence ID" value="RCL76905.1"/>
    <property type="molecule type" value="Genomic_DNA"/>
</dbReference>
<dbReference type="InterPro" id="IPR015424">
    <property type="entry name" value="PyrdxlP-dep_Trfase"/>
</dbReference>